<dbReference type="GO" id="GO:0006412">
    <property type="term" value="P:translation"/>
    <property type="evidence" value="ECO:0007669"/>
    <property type="project" value="InterPro"/>
</dbReference>
<accession>A0A7J7VV72</accession>
<name>A0A7J7VV72_PIPKU</name>
<protein>
    <submittedName>
        <fullName evidence="3">Uncharacterized protein</fullName>
    </submittedName>
</protein>
<dbReference type="GO" id="GO:0003735">
    <property type="term" value="F:structural constituent of ribosome"/>
    <property type="evidence" value="ECO:0007669"/>
    <property type="project" value="InterPro"/>
</dbReference>
<evidence type="ECO:0000256" key="2">
    <source>
        <dbReference type="ARBA" id="ARBA00023274"/>
    </source>
</evidence>
<organism evidence="3 4">
    <name type="scientific">Pipistrellus kuhlii</name>
    <name type="common">Kuhl's pipistrelle</name>
    <dbReference type="NCBI Taxonomy" id="59472"/>
    <lineage>
        <taxon>Eukaryota</taxon>
        <taxon>Metazoa</taxon>
        <taxon>Chordata</taxon>
        <taxon>Craniata</taxon>
        <taxon>Vertebrata</taxon>
        <taxon>Euteleostomi</taxon>
        <taxon>Mammalia</taxon>
        <taxon>Eutheria</taxon>
        <taxon>Laurasiatheria</taxon>
        <taxon>Chiroptera</taxon>
        <taxon>Yangochiroptera</taxon>
        <taxon>Vespertilionidae</taxon>
        <taxon>Pipistrellus</taxon>
    </lineage>
</organism>
<keyword evidence="1" id="KW-0689">Ribosomal protein</keyword>
<dbReference type="PANTHER" id="PTHR11489">
    <property type="entry name" value="40S RIBOSOMAL PROTEIN SA"/>
    <property type="match status" value="1"/>
</dbReference>
<keyword evidence="4" id="KW-1185">Reference proteome</keyword>
<evidence type="ECO:0000256" key="1">
    <source>
        <dbReference type="ARBA" id="ARBA00022980"/>
    </source>
</evidence>
<reference evidence="3 4" key="1">
    <citation type="journal article" date="2020" name="Nature">
        <title>Six reference-quality genomes reveal evolution of bat adaptations.</title>
        <authorList>
            <person name="Jebb D."/>
            <person name="Huang Z."/>
            <person name="Pippel M."/>
            <person name="Hughes G.M."/>
            <person name="Lavrichenko K."/>
            <person name="Devanna P."/>
            <person name="Winkler S."/>
            <person name="Jermiin L.S."/>
            <person name="Skirmuntt E.C."/>
            <person name="Katzourakis A."/>
            <person name="Burkitt-Gray L."/>
            <person name="Ray D.A."/>
            <person name="Sullivan K.A.M."/>
            <person name="Roscito J.G."/>
            <person name="Kirilenko B.M."/>
            <person name="Davalos L.M."/>
            <person name="Corthals A.P."/>
            <person name="Power M.L."/>
            <person name="Jones G."/>
            <person name="Ransome R.D."/>
            <person name="Dechmann D.K.N."/>
            <person name="Locatelli A.G."/>
            <person name="Puechmaille S.J."/>
            <person name="Fedrigo O."/>
            <person name="Jarvis E.D."/>
            <person name="Hiller M."/>
            <person name="Vernes S.C."/>
            <person name="Myers E.W."/>
            <person name="Teeling E.C."/>
        </authorList>
    </citation>
    <scope>NUCLEOTIDE SEQUENCE [LARGE SCALE GENOMIC DNA]</scope>
    <source>
        <strain evidence="3">MPipKuh1</strain>
        <tissue evidence="3">Flight muscle</tissue>
    </source>
</reference>
<comment type="caution">
    <text evidence="3">The sequence shown here is derived from an EMBL/GenBank/DDBJ whole genome shotgun (WGS) entry which is preliminary data.</text>
</comment>
<dbReference type="InterPro" id="IPR023591">
    <property type="entry name" value="Ribosomal_uS2_flav_dom_sf"/>
</dbReference>
<dbReference type="Proteomes" id="UP000558488">
    <property type="component" value="Unassembled WGS sequence"/>
</dbReference>
<dbReference type="EMBL" id="JACAGB010000013">
    <property type="protein sequence ID" value="KAF6328936.1"/>
    <property type="molecule type" value="Genomic_DNA"/>
</dbReference>
<gene>
    <name evidence="3" type="ORF">mPipKuh1_008270</name>
</gene>
<dbReference type="Gene3D" id="3.40.50.10490">
    <property type="entry name" value="Glucose-6-phosphate isomerase like protein, domain 1"/>
    <property type="match status" value="1"/>
</dbReference>
<dbReference type="AlphaFoldDB" id="A0A7J7VV72"/>
<keyword evidence="2" id="KW-0687">Ribonucleoprotein</keyword>
<dbReference type="PROSITE" id="PS00962">
    <property type="entry name" value="RIBOSOMAL_S2_1"/>
    <property type="match status" value="1"/>
</dbReference>
<sequence length="143" mass="16301">MWKLQQPPSPQDMTNILVIREFSAEKLKMCFAKNGLGNQLVYEKFWLFHATQGGLHTALFSVPRLLKGKLFTMSGALGVLQMKAEDVLKFLAAGTHLGGTNFDFQMEQYIYKRKSDGSYIINLREPGRSFCWQLGPLCHRKLS</sequence>
<evidence type="ECO:0000313" key="4">
    <source>
        <dbReference type="Proteomes" id="UP000558488"/>
    </source>
</evidence>
<evidence type="ECO:0000313" key="3">
    <source>
        <dbReference type="EMBL" id="KAF6328936.1"/>
    </source>
</evidence>
<dbReference type="GO" id="GO:0015935">
    <property type="term" value="C:small ribosomal subunit"/>
    <property type="evidence" value="ECO:0007669"/>
    <property type="project" value="InterPro"/>
</dbReference>
<dbReference type="InterPro" id="IPR018130">
    <property type="entry name" value="Ribosomal_uS2_CS"/>
</dbReference>
<dbReference type="InterPro" id="IPR005707">
    <property type="entry name" value="Ribosomal_uS2_euk/arc"/>
</dbReference>
<proteinExistence type="predicted"/>
<dbReference type="SUPFAM" id="SSF52313">
    <property type="entry name" value="Ribosomal protein S2"/>
    <property type="match status" value="1"/>
</dbReference>